<accession>A0A9P4VL24</accession>
<keyword evidence="1" id="KW-0732">Signal</keyword>
<reference evidence="2" key="1">
    <citation type="journal article" date="2020" name="Stud. Mycol.">
        <title>101 Dothideomycetes genomes: a test case for predicting lifestyles and emergence of pathogens.</title>
        <authorList>
            <person name="Haridas S."/>
            <person name="Albert R."/>
            <person name="Binder M."/>
            <person name="Bloem J."/>
            <person name="Labutti K."/>
            <person name="Salamov A."/>
            <person name="Andreopoulos B."/>
            <person name="Baker S."/>
            <person name="Barry K."/>
            <person name="Bills G."/>
            <person name="Bluhm B."/>
            <person name="Cannon C."/>
            <person name="Castanera R."/>
            <person name="Culley D."/>
            <person name="Daum C."/>
            <person name="Ezra D."/>
            <person name="Gonzalez J."/>
            <person name="Henrissat B."/>
            <person name="Kuo A."/>
            <person name="Liang C."/>
            <person name="Lipzen A."/>
            <person name="Lutzoni F."/>
            <person name="Magnuson J."/>
            <person name="Mondo S."/>
            <person name="Nolan M."/>
            <person name="Ohm R."/>
            <person name="Pangilinan J."/>
            <person name="Park H.-J."/>
            <person name="Ramirez L."/>
            <person name="Alfaro M."/>
            <person name="Sun H."/>
            <person name="Tritt A."/>
            <person name="Yoshinaga Y."/>
            <person name="Zwiers L.-H."/>
            <person name="Turgeon B."/>
            <person name="Goodwin S."/>
            <person name="Spatafora J."/>
            <person name="Crous P."/>
            <person name="Grigoriev I."/>
        </authorList>
    </citation>
    <scope>NUCLEOTIDE SEQUENCE</scope>
    <source>
        <strain evidence="2">CBS 101060</strain>
    </source>
</reference>
<sequence length="113" mass="12346">MKITLLALATLLASASAQSCKAIRIKDERNFPPLTPLCSDSQKVGDQDESDKCSKSHGESCYKVVSATDTRCNLYIYGSDGCDEGDTLLNKIPCIQGQSWYFGGKARYVVRCP</sequence>
<evidence type="ECO:0000256" key="1">
    <source>
        <dbReference type="SAM" id="SignalP"/>
    </source>
</evidence>
<dbReference type="Proteomes" id="UP000799429">
    <property type="component" value="Unassembled WGS sequence"/>
</dbReference>
<organism evidence="2 3">
    <name type="scientific">Patellaria atrata CBS 101060</name>
    <dbReference type="NCBI Taxonomy" id="1346257"/>
    <lineage>
        <taxon>Eukaryota</taxon>
        <taxon>Fungi</taxon>
        <taxon>Dikarya</taxon>
        <taxon>Ascomycota</taxon>
        <taxon>Pezizomycotina</taxon>
        <taxon>Dothideomycetes</taxon>
        <taxon>Dothideomycetes incertae sedis</taxon>
        <taxon>Patellariales</taxon>
        <taxon>Patellariaceae</taxon>
        <taxon>Patellaria</taxon>
    </lineage>
</organism>
<evidence type="ECO:0000313" key="3">
    <source>
        <dbReference type="Proteomes" id="UP000799429"/>
    </source>
</evidence>
<keyword evidence="3" id="KW-1185">Reference proteome</keyword>
<protein>
    <submittedName>
        <fullName evidence="2">Uncharacterized protein</fullName>
    </submittedName>
</protein>
<evidence type="ECO:0000313" key="2">
    <source>
        <dbReference type="EMBL" id="KAF2835093.1"/>
    </source>
</evidence>
<feature type="signal peptide" evidence="1">
    <location>
        <begin position="1"/>
        <end position="17"/>
    </location>
</feature>
<dbReference type="AlphaFoldDB" id="A0A9P4VL24"/>
<name>A0A9P4VL24_9PEZI</name>
<comment type="caution">
    <text evidence="2">The sequence shown here is derived from an EMBL/GenBank/DDBJ whole genome shotgun (WGS) entry which is preliminary data.</text>
</comment>
<proteinExistence type="predicted"/>
<feature type="chain" id="PRO_5040502195" evidence="1">
    <location>
        <begin position="18"/>
        <end position="113"/>
    </location>
</feature>
<dbReference type="OrthoDB" id="5128510at2759"/>
<gene>
    <name evidence="2" type="ORF">M501DRAFT_1020301</name>
</gene>
<dbReference type="PROSITE" id="PS51257">
    <property type="entry name" value="PROKAR_LIPOPROTEIN"/>
    <property type="match status" value="1"/>
</dbReference>
<dbReference type="EMBL" id="MU006112">
    <property type="protein sequence ID" value="KAF2835093.1"/>
    <property type="molecule type" value="Genomic_DNA"/>
</dbReference>